<evidence type="ECO:0000313" key="5">
    <source>
        <dbReference type="EMBL" id="CAL1170521.1"/>
    </source>
</evidence>
<reference evidence="4" key="1">
    <citation type="submission" date="2022-10" db="EMBL/GenBank/DDBJ databases">
        <authorList>
            <person name="Chen Y."/>
            <person name="Dougan E. K."/>
            <person name="Chan C."/>
            <person name="Rhodes N."/>
            <person name="Thang M."/>
        </authorList>
    </citation>
    <scope>NUCLEOTIDE SEQUENCE</scope>
</reference>
<dbReference type="GO" id="GO:0006753">
    <property type="term" value="P:nucleoside phosphate metabolic process"/>
    <property type="evidence" value="ECO:0007669"/>
    <property type="project" value="TreeGrafter"/>
</dbReference>
<sequence>MLASRCRVLAAAASGSFLGMSYTHMDEVRATGFPKVDHAKTKDVAATRWLKLQTLTYRDQQGTERAWDVVSRTTKSHSRVAAGVDAVIILPLLRSKKQQLVETLLVQQFRPPVDSCTAELPAGLIDKGETAEEAAVRELKEETGYHGHASQVYGPLTMSPGISDETVKLVVLEVDLDRPENQTPRQDLDEGEFIQVRRIPLAKLPTELRKLEAQGVMPITGLYTFALGIELVEVPSDLQRFRRKFLRFVPMT</sequence>
<dbReference type="Pfam" id="PF00293">
    <property type="entry name" value="NUDIX"/>
    <property type="match status" value="1"/>
</dbReference>
<dbReference type="SUPFAM" id="SSF55811">
    <property type="entry name" value="Nudix"/>
    <property type="match status" value="1"/>
</dbReference>
<evidence type="ECO:0000313" key="6">
    <source>
        <dbReference type="EMBL" id="CAL4804458.1"/>
    </source>
</evidence>
<organism evidence="4">
    <name type="scientific">Cladocopium goreaui</name>
    <dbReference type="NCBI Taxonomy" id="2562237"/>
    <lineage>
        <taxon>Eukaryota</taxon>
        <taxon>Sar</taxon>
        <taxon>Alveolata</taxon>
        <taxon>Dinophyceae</taxon>
        <taxon>Suessiales</taxon>
        <taxon>Symbiodiniaceae</taxon>
        <taxon>Cladocopium</taxon>
    </lineage>
</organism>
<dbReference type="AlphaFoldDB" id="A0A9P1DX86"/>
<proteinExistence type="inferred from homology"/>
<feature type="domain" description="Nudix hydrolase" evidence="3">
    <location>
        <begin position="82"/>
        <end position="221"/>
    </location>
</feature>
<comment type="caution">
    <text evidence="4">The sequence shown here is derived from an EMBL/GenBank/DDBJ whole genome shotgun (WGS) entry which is preliminary data.</text>
</comment>
<dbReference type="PANTHER" id="PTHR11839:SF1">
    <property type="entry name" value="ADP-SUGAR PYROPHOSPHATASE"/>
    <property type="match status" value="1"/>
</dbReference>
<keyword evidence="7" id="KW-1185">Reference proteome</keyword>
<dbReference type="PROSITE" id="PS51462">
    <property type="entry name" value="NUDIX"/>
    <property type="match status" value="1"/>
</dbReference>
<evidence type="ECO:0000313" key="7">
    <source>
        <dbReference type="Proteomes" id="UP001152797"/>
    </source>
</evidence>
<dbReference type="GO" id="GO:0016462">
    <property type="term" value="F:pyrophosphatase activity"/>
    <property type="evidence" value="ECO:0007669"/>
    <property type="project" value="UniProtKB-ARBA"/>
</dbReference>
<comment type="similarity">
    <text evidence="2">Belongs to the Nudix hydrolase family.</text>
</comment>
<dbReference type="Gene3D" id="3.90.79.10">
    <property type="entry name" value="Nucleoside Triphosphate Pyrophosphohydrolase"/>
    <property type="match status" value="1"/>
</dbReference>
<feature type="non-terminal residue" evidence="4">
    <location>
        <position position="1"/>
    </location>
</feature>
<dbReference type="PRINTS" id="PR00502">
    <property type="entry name" value="NUDIXFAMILY"/>
</dbReference>
<evidence type="ECO:0000256" key="1">
    <source>
        <dbReference type="ARBA" id="ARBA00022801"/>
    </source>
</evidence>
<evidence type="ECO:0000313" key="4">
    <source>
        <dbReference type="EMBL" id="CAI4017146.1"/>
    </source>
</evidence>
<dbReference type="CDD" id="cd18888">
    <property type="entry name" value="NUDIX_ADPRase_Nudt5"/>
    <property type="match status" value="1"/>
</dbReference>
<dbReference type="EMBL" id="CAMXCT020006622">
    <property type="protein sequence ID" value="CAL1170521.1"/>
    <property type="molecule type" value="Genomic_DNA"/>
</dbReference>
<dbReference type="InterPro" id="IPR000086">
    <property type="entry name" value="NUDIX_hydrolase_dom"/>
</dbReference>
<gene>
    <name evidence="4" type="ORF">C1SCF055_LOCUS41815</name>
</gene>
<dbReference type="EMBL" id="CAMXCT030006622">
    <property type="protein sequence ID" value="CAL4804458.1"/>
    <property type="molecule type" value="Genomic_DNA"/>
</dbReference>
<dbReference type="GO" id="GO:0019693">
    <property type="term" value="P:ribose phosphate metabolic process"/>
    <property type="evidence" value="ECO:0007669"/>
    <property type="project" value="TreeGrafter"/>
</dbReference>
<dbReference type="PANTHER" id="PTHR11839">
    <property type="entry name" value="UDP/ADP-SUGAR PYROPHOSPHATASE"/>
    <property type="match status" value="1"/>
</dbReference>
<reference evidence="5" key="2">
    <citation type="submission" date="2024-04" db="EMBL/GenBank/DDBJ databases">
        <authorList>
            <person name="Chen Y."/>
            <person name="Shah S."/>
            <person name="Dougan E. K."/>
            <person name="Thang M."/>
            <person name="Chan C."/>
        </authorList>
    </citation>
    <scope>NUCLEOTIDE SEQUENCE [LARGE SCALE GENOMIC DNA]</scope>
</reference>
<dbReference type="PROSITE" id="PS00893">
    <property type="entry name" value="NUDIX_BOX"/>
    <property type="match status" value="1"/>
</dbReference>
<dbReference type="InterPro" id="IPR015797">
    <property type="entry name" value="NUDIX_hydrolase-like_dom_sf"/>
</dbReference>
<dbReference type="Proteomes" id="UP001152797">
    <property type="component" value="Unassembled WGS sequence"/>
</dbReference>
<evidence type="ECO:0000256" key="2">
    <source>
        <dbReference type="RuleBase" id="RU003476"/>
    </source>
</evidence>
<name>A0A9P1DX86_9DINO</name>
<keyword evidence="1 2" id="KW-0378">Hydrolase</keyword>
<dbReference type="OrthoDB" id="10249920at2759"/>
<accession>A0A9P1DX86</accession>
<dbReference type="InterPro" id="IPR020476">
    <property type="entry name" value="Nudix_hydrolase"/>
</dbReference>
<dbReference type="EMBL" id="CAMXCT010006622">
    <property type="protein sequence ID" value="CAI4017146.1"/>
    <property type="molecule type" value="Genomic_DNA"/>
</dbReference>
<dbReference type="InterPro" id="IPR020084">
    <property type="entry name" value="NUDIX_hydrolase_CS"/>
</dbReference>
<evidence type="ECO:0000259" key="3">
    <source>
        <dbReference type="PROSITE" id="PS51462"/>
    </source>
</evidence>
<protein>
    <submittedName>
        <fullName evidence="6">ADP-ribose pyrophosphatase (ADP-ribos e diphosphatase) (ADP-ribose phosphohydrolase) (Adenosine diphosphoribose pyrophosphatase) (ADPR-PPase)</fullName>
    </submittedName>
</protein>